<dbReference type="EMBL" id="JANBQB010000465">
    <property type="protein sequence ID" value="KAJ1976082.1"/>
    <property type="molecule type" value="Genomic_DNA"/>
</dbReference>
<dbReference type="Pfam" id="PF08315">
    <property type="entry name" value="cwf18"/>
    <property type="match status" value="2"/>
</dbReference>
<reference evidence="2" key="1">
    <citation type="submission" date="2022-07" db="EMBL/GenBank/DDBJ databases">
        <title>Phylogenomic reconstructions and comparative analyses of Kickxellomycotina fungi.</title>
        <authorList>
            <person name="Reynolds N.K."/>
            <person name="Stajich J.E."/>
            <person name="Barry K."/>
            <person name="Grigoriev I.V."/>
            <person name="Crous P."/>
            <person name="Smith M.E."/>
        </authorList>
    </citation>
    <scope>NUCLEOTIDE SEQUENCE</scope>
    <source>
        <strain evidence="2">RSA 567</strain>
    </source>
</reference>
<dbReference type="InterPro" id="IPR013169">
    <property type="entry name" value="mRNA_splic_Cwf18-like"/>
</dbReference>
<feature type="region of interest" description="Disordered" evidence="1">
    <location>
        <begin position="166"/>
        <end position="192"/>
    </location>
</feature>
<dbReference type="PANTHER" id="PTHR31551:SF1">
    <property type="entry name" value="COILED-COIL DOMAIN-CONTAINING PROTEIN 12"/>
    <property type="match status" value="1"/>
</dbReference>
<dbReference type="PANTHER" id="PTHR31551">
    <property type="entry name" value="PRE-MRNA-SPLICING FACTOR CWF18"/>
    <property type="match status" value="1"/>
</dbReference>
<dbReference type="AlphaFoldDB" id="A0A9W8B4Y4"/>
<feature type="compositionally biased region" description="Polar residues" evidence="1">
    <location>
        <begin position="19"/>
        <end position="42"/>
    </location>
</feature>
<evidence type="ECO:0000313" key="2">
    <source>
        <dbReference type="EMBL" id="KAJ1976082.1"/>
    </source>
</evidence>
<dbReference type="GO" id="GO:0005684">
    <property type="term" value="C:U2-type spliceosomal complex"/>
    <property type="evidence" value="ECO:0007669"/>
    <property type="project" value="TreeGrafter"/>
</dbReference>
<proteinExistence type="predicted"/>
<gene>
    <name evidence="2" type="ORF">H4R34_004103</name>
</gene>
<keyword evidence="3" id="KW-1185">Reference proteome</keyword>
<feature type="compositionally biased region" description="Polar residues" evidence="1">
    <location>
        <begin position="166"/>
        <end position="190"/>
    </location>
</feature>
<evidence type="ECO:0000313" key="3">
    <source>
        <dbReference type="Proteomes" id="UP001151582"/>
    </source>
</evidence>
<dbReference type="OrthoDB" id="10261348at2759"/>
<evidence type="ECO:0000256" key="1">
    <source>
        <dbReference type="SAM" id="MobiDB-lite"/>
    </source>
</evidence>
<sequence>MEEEATKRRNRLRALAATHHSNTADAVLSSAESQSTPPNTTKAIKFRNYEPLQPLSPPESVPGALESSTLDSLVVNRNAKRPLSTDPSTINIGRTAGVPKDTVETMVADVTEEALAQDRMRREQPVSVNSLAPQKPNWDLKRDLQKKMDRLEAKTQQAIAELIRQRVQQEAATKPEQSSTAATGSRTPEITTDLADVVNAQAKLQQAQLNAENDFLTE</sequence>
<feature type="region of interest" description="Disordered" evidence="1">
    <location>
        <begin position="116"/>
        <end position="135"/>
    </location>
</feature>
<dbReference type="Proteomes" id="UP001151582">
    <property type="component" value="Unassembled WGS sequence"/>
</dbReference>
<dbReference type="GO" id="GO:0071014">
    <property type="term" value="C:post-mRNA release spliceosomal complex"/>
    <property type="evidence" value="ECO:0007669"/>
    <property type="project" value="TreeGrafter"/>
</dbReference>
<feature type="region of interest" description="Disordered" evidence="1">
    <location>
        <begin position="15"/>
        <end position="65"/>
    </location>
</feature>
<comment type="caution">
    <text evidence="2">The sequence shown here is derived from an EMBL/GenBank/DDBJ whole genome shotgun (WGS) entry which is preliminary data.</text>
</comment>
<organism evidence="2 3">
    <name type="scientific">Dimargaris verticillata</name>
    <dbReference type="NCBI Taxonomy" id="2761393"/>
    <lineage>
        <taxon>Eukaryota</taxon>
        <taxon>Fungi</taxon>
        <taxon>Fungi incertae sedis</taxon>
        <taxon>Zoopagomycota</taxon>
        <taxon>Kickxellomycotina</taxon>
        <taxon>Dimargaritomycetes</taxon>
        <taxon>Dimargaritales</taxon>
        <taxon>Dimargaritaceae</taxon>
        <taxon>Dimargaris</taxon>
    </lineage>
</organism>
<evidence type="ECO:0008006" key="4">
    <source>
        <dbReference type="Google" id="ProtNLM"/>
    </source>
</evidence>
<accession>A0A9W8B4Y4</accession>
<protein>
    <recommendedName>
        <fullName evidence="4">Cwf18 pre-mRNA splicing factor-domain-containing protein</fullName>
    </recommendedName>
</protein>
<name>A0A9W8B4Y4_9FUNG</name>